<dbReference type="Proteomes" id="UP000199048">
    <property type="component" value="Unassembled WGS sequence"/>
</dbReference>
<sequence>MLAGYSAPMFWLELVGLAVFYSWLGWVGGPGRLDVAYRYSVEARTGLVLVDTLLGGSLDAFRDAVSHLVLPASLLGFHTAAYLCG</sequence>
<dbReference type="EMBL" id="FOTK01000073">
    <property type="protein sequence ID" value="SFM90037.1"/>
    <property type="molecule type" value="Genomic_DNA"/>
</dbReference>
<dbReference type="AlphaFoldDB" id="A0A1I4UM14"/>
<reference evidence="3" key="1">
    <citation type="submission" date="2016-10" db="EMBL/GenBank/DDBJ databases">
        <authorList>
            <person name="Varghese N."/>
            <person name="Submissions S."/>
        </authorList>
    </citation>
    <scope>NUCLEOTIDE SEQUENCE [LARGE SCALE GENOMIC DNA]</scope>
    <source>
        <strain evidence="3">BL36</strain>
    </source>
</reference>
<keyword evidence="1" id="KW-0812">Transmembrane</keyword>
<proteinExistence type="predicted"/>
<organism evidence="2 3">
    <name type="scientific">Methylobacterium pseudosasicola</name>
    <dbReference type="NCBI Taxonomy" id="582667"/>
    <lineage>
        <taxon>Bacteria</taxon>
        <taxon>Pseudomonadati</taxon>
        <taxon>Pseudomonadota</taxon>
        <taxon>Alphaproteobacteria</taxon>
        <taxon>Hyphomicrobiales</taxon>
        <taxon>Methylobacteriaceae</taxon>
        <taxon>Methylobacterium</taxon>
    </lineage>
</organism>
<protein>
    <submittedName>
        <fullName evidence="2">Peptide/nickel transport system permease protein</fullName>
    </submittedName>
</protein>
<feature type="transmembrane region" description="Helical" evidence="1">
    <location>
        <begin position="6"/>
        <end position="24"/>
    </location>
</feature>
<evidence type="ECO:0000256" key="1">
    <source>
        <dbReference type="SAM" id="Phobius"/>
    </source>
</evidence>
<dbReference type="STRING" id="582667.SAMN05192568_107311"/>
<evidence type="ECO:0000313" key="2">
    <source>
        <dbReference type="EMBL" id="SFM90037.1"/>
    </source>
</evidence>
<evidence type="ECO:0000313" key="3">
    <source>
        <dbReference type="Proteomes" id="UP000199048"/>
    </source>
</evidence>
<keyword evidence="1" id="KW-1133">Transmembrane helix</keyword>
<keyword evidence="3" id="KW-1185">Reference proteome</keyword>
<accession>A0A1I4UM14</accession>
<gene>
    <name evidence="2" type="ORF">SAMN05192568_107311</name>
</gene>
<name>A0A1I4UM14_9HYPH</name>
<keyword evidence="1" id="KW-0472">Membrane</keyword>